<dbReference type="PANTHER" id="PTHR21071:SF4">
    <property type="entry name" value="UDP-N-ACETYLENOLPYRUVOYLGLUCOSAMINE REDUCTASE"/>
    <property type="match status" value="1"/>
</dbReference>
<evidence type="ECO:0000256" key="19">
    <source>
        <dbReference type="HAMAP-Rule" id="MF_00037"/>
    </source>
</evidence>
<comment type="subcellular location">
    <subcellularLocation>
        <location evidence="3 19">Cytoplasm</location>
    </subcellularLocation>
</comment>
<dbReference type="InterPro" id="IPR003170">
    <property type="entry name" value="MurB"/>
</dbReference>
<evidence type="ECO:0000256" key="10">
    <source>
        <dbReference type="ARBA" id="ARBA00022827"/>
    </source>
</evidence>
<comment type="pathway">
    <text evidence="4 19">Cell wall biogenesis; peptidoglycan biosynthesis.</text>
</comment>
<evidence type="ECO:0000256" key="8">
    <source>
        <dbReference type="ARBA" id="ARBA00022618"/>
    </source>
</evidence>
<evidence type="ECO:0000256" key="18">
    <source>
        <dbReference type="ARBA" id="ARBA00048914"/>
    </source>
</evidence>
<dbReference type="InterPro" id="IPR036635">
    <property type="entry name" value="MurB_C_sf"/>
</dbReference>
<dbReference type="InterPro" id="IPR006094">
    <property type="entry name" value="Oxid_FAD_bind_N"/>
</dbReference>
<dbReference type="SUPFAM" id="SSF56176">
    <property type="entry name" value="FAD-binding/transporter-associated domain-like"/>
    <property type="match status" value="1"/>
</dbReference>
<proteinExistence type="inferred from homology"/>
<evidence type="ECO:0000256" key="16">
    <source>
        <dbReference type="ARBA" id="ARBA00023316"/>
    </source>
</evidence>
<dbReference type="Gene3D" id="3.30.43.10">
    <property type="entry name" value="Uridine Diphospho-n-acetylenolpyruvylglucosamine Reductase, domain 2"/>
    <property type="match status" value="1"/>
</dbReference>
<evidence type="ECO:0000259" key="20">
    <source>
        <dbReference type="PROSITE" id="PS51387"/>
    </source>
</evidence>
<keyword evidence="15 19" id="KW-0131">Cell cycle</keyword>
<evidence type="ECO:0000256" key="9">
    <source>
        <dbReference type="ARBA" id="ARBA00022630"/>
    </source>
</evidence>
<comment type="function">
    <text evidence="2 19">Cell wall formation.</text>
</comment>
<evidence type="ECO:0000256" key="17">
    <source>
        <dbReference type="ARBA" id="ARBA00031026"/>
    </source>
</evidence>
<comment type="similarity">
    <text evidence="19">Belongs to the MurB family.</text>
</comment>
<feature type="active site" evidence="19">
    <location>
        <position position="273"/>
    </location>
</feature>
<keyword evidence="10 19" id="KW-0274">FAD</keyword>
<evidence type="ECO:0000313" key="22">
    <source>
        <dbReference type="Proteomes" id="UP001157911"/>
    </source>
</evidence>
<keyword evidence="9 19" id="KW-0285">Flavoprotein</keyword>
<evidence type="ECO:0000256" key="6">
    <source>
        <dbReference type="ARBA" id="ARBA00015188"/>
    </source>
</evidence>
<dbReference type="HAMAP" id="MF_00037">
    <property type="entry name" value="MurB"/>
    <property type="match status" value="1"/>
</dbReference>
<evidence type="ECO:0000256" key="4">
    <source>
        <dbReference type="ARBA" id="ARBA00004752"/>
    </source>
</evidence>
<feature type="active site" description="Proton donor" evidence="19">
    <location>
        <position position="201"/>
    </location>
</feature>
<dbReference type="RefSeq" id="WP_283399597.1">
    <property type="nucleotide sequence ID" value="NZ_FXUB01000001.1"/>
</dbReference>
<evidence type="ECO:0000256" key="7">
    <source>
        <dbReference type="ARBA" id="ARBA00022490"/>
    </source>
</evidence>
<dbReference type="NCBIfam" id="TIGR00179">
    <property type="entry name" value="murB"/>
    <property type="match status" value="1"/>
</dbReference>
<dbReference type="PROSITE" id="PS51387">
    <property type="entry name" value="FAD_PCMH"/>
    <property type="match status" value="1"/>
</dbReference>
<evidence type="ECO:0000256" key="12">
    <source>
        <dbReference type="ARBA" id="ARBA00022960"/>
    </source>
</evidence>
<dbReference type="PANTHER" id="PTHR21071">
    <property type="entry name" value="UDP-N-ACETYLENOLPYRUVOYLGLUCOSAMINE REDUCTASE"/>
    <property type="match status" value="1"/>
</dbReference>
<dbReference type="InterPro" id="IPR016169">
    <property type="entry name" value="FAD-bd_PCMH_sub2"/>
</dbReference>
<keyword evidence="7 19" id="KW-0963">Cytoplasm</keyword>
<protein>
    <recommendedName>
        <fullName evidence="6 19">UDP-N-acetylenolpyruvoylglucosamine reductase</fullName>
        <ecNumber evidence="5 19">1.3.1.98</ecNumber>
    </recommendedName>
    <alternativeName>
        <fullName evidence="17 19">UDP-N-acetylmuramate dehydrogenase</fullName>
    </alternativeName>
</protein>
<evidence type="ECO:0000256" key="5">
    <source>
        <dbReference type="ARBA" id="ARBA00012518"/>
    </source>
</evidence>
<dbReference type="EMBL" id="FXUB01000001">
    <property type="protein sequence ID" value="SMP02885.1"/>
    <property type="molecule type" value="Genomic_DNA"/>
</dbReference>
<comment type="catalytic activity">
    <reaction evidence="18 19">
        <text>UDP-N-acetyl-alpha-D-muramate + NADP(+) = UDP-N-acetyl-3-O-(1-carboxyvinyl)-alpha-D-glucosamine + NADPH + H(+)</text>
        <dbReference type="Rhea" id="RHEA:12248"/>
        <dbReference type="ChEBI" id="CHEBI:15378"/>
        <dbReference type="ChEBI" id="CHEBI:57783"/>
        <dbReference type="ChEBI" id="CHEBI:58349"/>
        <dbReference type="ChEBI" id="CHEBI:68483"/>
        <dbReference type="ChEBI" id="CHEBI:70757"/>
        <dbReference type="EC" id="1.3.1.98"/>
    </reaction>
</comment>
<evidence type="ECO:0000256" key="2">
    <source>
        <dbReference type="ARBA" id="ARBA00003921"/>
    </source>
</evidence>
<name>A0ABY1N810_9BACT</name>
<comment type="caution">
    <text evidence="21">The sequence shown here is derived from an EMBL/GenBank/DDBJ whole genome shotgun (WGS) entry which is preliminary data.</text>
</comment>
<dbReference type="Pfam" id="PF01565">
    <property type="entry name" value="FAD_binding_4"/>
    <property type="match status" value="1"/>
</dbReference>
<evidence type="ECO:0000256" key="15">
    <source>
        <dbReference type="ARBA" id="ARBA00023306"/>
    </source>
</evidence>
<keyword evidence="12 19" id="KW-0133">Cell shape</keyword>
<dbReference type="Gene3D" id="3.30.465.10">
    <property type="match status" value="1"/>
</dbReference>
<feature type="active site" evidence="19">
    <location>
        <position position="153"/>
    </location>
</feature>
<accession>A0ABY1N810</accession>
<dbReference type="SUPFAM" id="SSF56194">
    <property type="entry name" value="Uridine diphospho-N-Acetylenolpyruvylglucosamine reductase, MurB, C-terminal domain"/>
    <property type="match status" value="1"/>
</dbReference>
<dbReference type="InterPro" id="IPR016167">
    <property type="entry name" value="FAD-bd_PCMH_sub1"/>
</dbReference>
<keyword evidence="13 19" id="KW-0573">Peptidoglycan synthesis</keyword>
<dbReference type="EC" id="1.3.1.98" evidence="5 19"/>
<keyword evidence="14 19" id="KW-0560">Oxidoreductase</keyword>
<sequence length="280" mass="31102">MKVEKRSAEEITTIGIGGIHDIFYPENVKELKNLVEGGDFFVLGGGSNVVIPEVLEKRLISLKLFRNFAFSEETLTAGAGVTLKEILKEQIRGGFSLFEHLAGIRRATVGGLIAQNAGAYGFEVKERLIEVKFLSFESGEVEVLKDFDSFGYRKSPLPSLGIIVEATFKIKKDARVKEKIAHFVRKRLETQPPFYLKTAGSTFKNPPHPLPPAGKLLDQAGLKGFRVGRVGFSEKHANFAVNYGGATFEEFKELILTARKRVKEKFGVELELEVKVPCKI</sequence>
<evidence type="ECO:0000313" key="21">
    <source>
        <dbReference type="EMBL" id="SMP02885.1"/>
    </source>
</evidence>
<keyword evidence="22" id="KW-1185">Reference proteome</keyword>
<evidence type="ECO:0000256" key="13">
    <source>
        <dbReference type="ARBA" id="ARBA00022984"/>
    </source>
</evidence>
<dbReference type="Pfam" id="PF02873">
    <property type="entry name" value="MurB_C"/>
    <property type="match status" value="1"/>
</dbReference>
<evidence type="ECO:0000256" key="11">
    <source>
        <dbReference type="ARBA" id="ARBA00022857"/>
    </source>
</evidence>
<keyword evidence="11 19" id="KW-0521">NADP</keyword>
<comment type="cofactor">
    <cofactor evidence="1 19">
        <name>FAD</name>
        <dbReference type="ChEBI" id="CHEBI:57692"/>
    </cofactor>
</comment>
<dbReference type="InterPro" id="IPR011601">
    <property type="entry name" value="MurB_C"/>
</dbReference>
<organism evidence="21 22">
    <name type="scientific">Desulfurobacterium pacificum</name>
    <dbReference type="NCBI Taxonomy" id="240166"/>
    <lineage>
        <taxon>Bacteria</taxon>
        <taxon>Pseudomonadati</taxon>
        <taxon>Aquificota</taxon>
        <taxon>Aquificia</taxon>
        <taxon>Desulfurobacteriales</taxon>
        <taxon>Desulfurobacteriaceae</taxon>
        <taxon>Desulfurobacterium</taxon>
    </lineage>
</organism>
<feature type="domain" description="FAD-binding PCMH-type" evidence="20">
    <location>
        <begin position="15"/>
        <end position="173"/>
    </location>
</feature>
<reference evidence="21 22" key="1">
    <citation type="submission" date="2017-05" db="EMBL/GenBank/DDBJ databases">
        <authorList>
            <person name="Varghese N."/>
            <person name="Submissions S."/>
        </authorList>
    </citation>
    <scope>NUCLEOTIDE SEQUENCE [LARGE SCALE GENOMIC DNA]</scope>
    <source>
        <strain evidence="21 22">DSM 15522</strain>
    </source>
</reference>
<keyword evidence="8 19" id="KW-0132">Cell division</keyword>
<evidence type="ECO:0000256" key="3">
    <source>
        <dbReference type="ARBA" id="ARBA00004496"/>
    </source>
</evidence>
<dbReference type="InterPro" id="IPR016166">
    <property type="entry name" value="FAD-bd_PCMH"/>
</dbReference>
<dbReference type="Proteomes" id="UP001157911">
    <property type="component" value="Unassembled WGS sequence"/>
</dbReference>
<evidence type="ECO:0000256" key="14">
    <source>
        <dbReference type="ARBA" id="ARBA00023002"/>
    </source>
</evidence>
<keyword evidence="16 19" id="KW-0961">Cell wall biogenesis/degradation</keyword>
<gene>
    <name evidence="19" type="primary">murB</name>
    <name evidence="21" type="ORF">SAMN06265339_0083</name>
</gene>
<dbReference type="InterPro" id="IPR036318">
    <property type="entry name" value="FAD-bd_PCMH-like_sf"/>
</dbReference>
<dbReference type="Gene3D" id="3.90.78.10">
    <property type="entry name" value="UDP-N-acetylenolpyruvoylglucosamine reductase, C-terminal domain"/>
    <property type="match status" value="1"/>
</dbReference>
<evidence type="ECO:0000256" key="1">
    <source>
        <dbReference type="ARBA" id="ARBA00001974"/>
    </source>
</evidence>